<evidence type="ECO:0000256" key="4">
    <source>
        <dbReference type="ARBA" id="ARBA00022692"/>
    </source>
</evidence>
<comment type="subcellular location">
    <subcellularLocation>
        <location evidence="10">Cell outer membrane</location>
        <topology evidence="10">Multi-pass membrane protein</topology>
    </subcellularLocation>
</comment>
<keyword evidence="5 10" id="KW-0732">Signal</keyword>
<protein>
    <recommendedName>
        <fullName evidence="10">Porin</fullName>
    </recommendedName>
</protein>
<keyword evidence="2 10" id="KW-0813">Transport</keyword>
<proteinExistence type="inferred from homology"/>
<evidence type="ECO:0000256" key="5">
    <source>
        <dbReference type="ARBA" id="ARBA00022729"/>
    </source>
</evidence>
<keyword evidence="8 10" id="KW-0472">Membrane</keyword>
<evidence type="ECO:0000256" key="10">
    <source>
        <dbReference type="RuleBase" id="RU364005"/>
    </source>
</evidence>
<keyword evidence="6 10" id="KW-0406">Ion transport</keyword>
<dbReference type="Pfam" id="PF02530">
    <property type="entry name" value="Porin_2"/>
    <property type="match status" value="1"/>
</dbReference>
<keyword evidence="4 10" id="KW-0812">Transmembrane</keyword>
<dbReference type="GO" id="GO:0006811">
    <property type="term" value="P:monoatomic ion transport"/>
    <property type="evidence" value="ECO:0007669"/>
    <property type="project" value="UniProtKB-KW"/>
</dbReference>
<keyword evidence="12" id="KW-1185">Reference proteome</keyword>
<dbReference type="GO" id="GO:0015288">
    <property type="term" value="F:porin activity"/>
    <property type="evidence" value="ECO:0007669"/>
    <property type="project" value="UniProtKB-KW"/>
</dbReference>
<evidence type="ECO:0000313" key="12">
    <source>
        <dbReference type="Proteomes" id="UP000325614"/>
    </source>
</evidence>
<keyword evidence="7 10" id="KW-0626">Porin</keyword>
<dbReference type="KEGG" id="mico:GDR74_08745"/>
<evidence type="ECO:0000256" key="9">
    <source>
        <dbReference type="ARBA" id="ARBA00023237"/>
    </source>
</evidence>
<comment type="function">
    <text evidence="10">Forms passive diffusion pores that allow small molecular weight hydrophilic materials across the outer membrane.</text>
</comment>
<dbReference type="GO" id="GO:0009279">
    <property type="term" value="C:cell outer membrane"/>
    <property type="evidence" value="ECO:0007669"/>
    <property type="project" value="UniProtKB-SubCell"/>
</dbReference>
<comment type="similarity">
    <text evidence="1 10">Belongs to the alphaproteobacteria porin family.</text>
</comment>
<dbReference type="RefSeq" id="WP_152585948.1">
    <property type="nucleotide sequence ID" value="NZ_CP045423.1"/>
</dbReference>
<gene>
    <name evidence="11" type="ORF">GDR74_08745</name>
</gene>
<keyword evidence="9 10" id="KW-0998">Cell outer membrane</keyword>
<evidence type="ECO:0000256" key="6">
    <source>
        <dbReference type="ARBA" id="ARBA00023065"/>
    </source>
</evidence>
<feature type="signal peptide" evidence="10">
    <location>
        <begin position="1"/>
        <end position="26"/>
    </location>
</feature>
<dbReference type="AlphaFoldDB" id="A0A5P9K267"/>
<sequence length="98" mass="10171">MARTRFILAAASIAMAAPLASSPAQACPPGFSALQGSDTCVRISGRVRAETVFGTGRARGSDGVRTGASGRVQLDLRKQTEYGPLRAVIRAEGVRPAQ</sequence>
<reference evidence="11 12" key="1">
    <citation type="submission" date="2019-10" db="EMBL/GenBank/DDBJ databases">
        <title>Isolation, Identification of Microvirga thermotolerans HR1, a novel thermophilic bacterium and Comparative Genomics of the genus Microvirga.</title>
        <authorList>
            <person name="Li J."/>
            <person name="Zhang W."/>
            <person name="Lin M."/>
            <person name="Wang J."/>
        </authorList>
    </citation>
    <scope>NUCLEOTIDE SEQUENCE [LARGE SCALE GENOMIC DNA]</scope>
    <source>
        <strain evidence="11 12">HR1</strain>
    </source>
</reference>
<dbReference type="Proteomes" id="UP000325614">
    <property type="component" value="Chromosome"/>
</dbReference>
<keyword evidence="3 10" id="KW-1134">Transmembrane beta strand</keyword>
<evidence type="ECO:0000256" key="8">
    <source>
        <dbReference type="ARBA" id="ARBA00023136"/>
    </source>
</evidence>
<organism evidence="11 12">
    <name type="scientific">Microvirga thermotolerans</name>
    <dbReference type="NCBI Taxonomy" id="2651334"/>
    <lineage>
        <taxon>Bacteria</taxon>
        <taxon>Pseudomonadati</taxon>
        <taxon>Pseudomonadota</taxon>
        <taxon>Alphaproteobacteria</taxon>
        <taxon>Hyphomicrobiales</taxon>
        <taxon>Methylobacteriaceae</taxon>
        <taxon>Microvirga</taxon>
    </lineage>
</organism>
<evidence type="ECO:0000256" key="3">
    <source>
        <dbReference type="ARBA" id="ARBA00022452"/>
    </source>
</evidence>
<dbReference type="EMBL" id="CP045423">
    <property type="protein sequence ID" value="QFU16304.1"/>
    <property type="molecule type" value="Genomic_DNA"/>
</dbReference>
<evidence type="ECO:0000256" key="7">
    <source>
        <dbReference type="ARBA" id="ARBA00023114"/>
    </source>
</evidence>
<comment type="domain">
    <text evidence="10">Consists of 16-stranded beta-barrel sheets, with large surface-exposed loops, that form a transmembrane pore at the center of each barrel. The pore is partially ocluded by a peptide loop that folds into the pore lumen.</text>
</comment>
<evidence type="ECO:0000256" key="1">
    <source>
        <dbReference type="ARBA" id="ARBA00009521"/>
    </source>
</evidence>
<dbReference type="GO" id="GO:0046930">
    <property type="term" value="C:pore complex"/>
    <property type="evidence" value="ECO:0007669"/>
    <property type="project" value="UniProtKB-KW"/>
</dbReference>
<evidence type="ECO:0000313" key="11">
    <source>
        <dbReference type="EMBL" id="QFU16304.1"/>
    </source>
</evidence>
<name>A0A5P9K267_9HYPH</name>
<feature type="chain" id="PRO_5025099143" description="Porin" evidence="10">
    <location>
        <begin position="27"/>
        <end position="98"/>
    </location>
</feature>
<evidence type="ECO:0000256" key="2">
    <source>
        <dbReference type="ARBA" id="ARBA00022448"/>
    </source>
</evidence>
<accession>A0A5P9K267</accession>
<dbReference type="InterPro" id="IPR003684">
    <property type="entry name" value="Porin_alphabac"/>
</dbReference>